<gene>
    <name evidence="3" type="ORF">JTE90_014564</name>
</gene>
<keyword evidence="4" id="KW-1185">Reference proteome</keyword>
<feature type="signal peptide" evidence="2">
    <location>
        <begin position="1"/>
        <end position="21"/>
    </location>
</feature>
<protein>
    <submittedName>
        <fullName evidence="3">Uncharacterized protein</fullName>
    </submittedName>
</protein>
<keyword evidence="2" id="KW-0732">Signal</keyword>
<name>A0AAV6UDK5_9ARAC</name>
<sequence length="107" mass="12454">MAVWQIFALMCVLSCAIAVYAYPGYDNEVHGYEYKHPPQPYGFGYDIKDHHGNQQFRKEHSDGKRVVGSYGYTDAHGVHRLVDYVADEYGFRAKRQLRLDIRQAMEH</sequence>
<evidence type="ECO:0000256" key="1">
    <source>
        <dbReference type="PROSITE-ProRule" id="PRU00497"/>
    </source>
</evidence>
<dbReference type="PRINTS" id="PR00947">
    <property type="entry name" value="CUTICLE"/>
</dbReference>
<organism evidence="3 4">
    <name type="scientific">Oedothorax gibbosus</name>
    <dbReference type="NCBI Taxonomy" id="931172"/>
    <lineage>
        <taxon>Eukaryota</taxon>
        <taxon>Metazoa</taxon>
        <taxon>Ecdysozoa</taxon>
        <taxon>Arthropoda</taxon>
        <taxon>Chelicerata</taxon>
        <taxon>Arachnida</taxon>
        <taxon>Araneae</taxon>
        <taxon>Araneomorphae</taxon>
        <taxon>Entelegynae</taxon>
        <taxon>Araneoidea</taxon>
        <taxon>Linyphiidae</taxon>
        <taxon>Erigoninae</taxon>
        <taxon>Oedothorax</taxon>
    </lineage>
</organism>
<feature type="chain" id="PRO_5043978186" evidence="2">
    <location>
        <begin position="22"/>
        <end position="107"/>
    </location>
</feature>
<dbReference type="GO" id="GO:0062129">
    <property type="term" value="C:chitin-based extracellular matrix"/>
    <property type="evidence" value="ECO:0007669"/>
    <property type="project" value="TreeGrafter"/>
</dbReference>
<dbReference type="InterPro" id="IPR050468">
    <property type="entry name" value="Cuticle_Struct_Prot"/>
</dbReference>
<dbReference type="PANTHER" id="PTHR10380">
    <property type="entry name" value="CUTICLE PROTEIN"/>
    <property type="match status" value="1"/>
</dbReference>
<dbReference type="PROSITE" id="PS51155">
    <property type="entry name" value="CHIT_BIND_RR_2"/>
    <property type="match status" value="1"/>
</dbReference>
<dbReference type="Pfam" id="PF00379">
    <property type="entry name" value="Chitin_bind_4"/>
    <property type="match status" value="1"/>
</dbReference>
<evidence type="ECO:0000313" key="3">
    <source>
        <dbReference type="EMBL" id="KAG8182155.1"/>
    </source>
</evidence>
<comment type="caution">
    <text evidence="3">The sequence shown here is derived from an EMBL/GenBank/DDBJ whole genome shotgun (WGS) entry which is preliminary data.</text>
</comment>
<dbReference type="AlphaFoldDB" id="A0AAV6UDK5"/>
<dbReference type="PANTHER" id="PTHR10380:SF235">
    <property type="entry name" value="CUTICULAR PROTEIN 73D, ISOFORM B"/>
    <property type="match status" value="1"/>
</dbReference>
<evidence type="ECO:0000256" key="2">
    <source>
        <dbReference type="SAM" id="SignalP"/>
    </source>
</evidence>
<dbReference type="Proteomes" id="UP000827092">
    <property type="component" value="Unassembled WGS sequence"/>
</dbReference>
<proteinExistence type="predicted"/>
<dbReference type="InterPro" id="IPR000618">
    <property type="entry name" value="Insect_cuticle"/>
</dbReference>
<dbReference type="GO" id="GO:0008010">
    <property type="term" value="F:structural constituent of chitin-based larval cuticle"/>
    <property type="evidence" value="ECO:0007669"/>
    <property type="project" value="TreeGrafter"/>
</dbReference>
<dbReference type="EMBL" id="JAFNEN010000478">
    <property type="protein sequence ID" value="KAG8182155.1"/>
    <property type="molecule type" value="Genomic_DNA"/>
</dbReference>
<keyword evidence="1" id="KW-0193">Cuticle</keyword>
<reference evidence="3 4" key="1">
    <citation type="journal article" date="2022" name="Nat. Ecol. Evol.">
        <title>A masculinizing supergene underlies an exaggerated male reproductive morph in a spider.</title>
        <authorList>
            <person name="Hendrickx F."/>
            <person name="De Corte Z."/>
            <person name="Sonet G."/>
            <person name="Van Belleghem S.M."/>
            <person name="Kostlbacher S."/>
            <person name="Vangestel C."/>
        </authorList>
    </citation>
    <scope>NUCLEOTIDE SEQUENCE [LARGE SCALE GENOMIC DNA]</scope>
    <source>
        <strain evidence="3">W744_W776</strain>
    </source>
</reference>
<accession>A0AAV6UDK5</accession>
<evidence type="ECO:0000313" key="4">
    <source>
        <dbReference type="Proteomes" id="UP000827092"/>
    </source>
</evidence>